<dbReference type="Proteomes" id="UP000600774">
    <property type="component" value="Unassembled WGS sequence"/>
</dbReference>
<sequence length="78" mass="8488">MHRVKPGDPASPGDTVPIDSVVLAIQLKRLLLVNSSNLVFRVLSPFIHVVSGTLFEITDYEGNKRPLATPESTNAFSI</sequence>
<dbReference type="AlphaFoldDB" id="A0A832SAF1"/>
<dbReference type="RefSeq" id="WP_011021812.1">
    <property type="nucleotide sequence ID" value="NZ_DUJU01000059.1"/>
</dbReference>
<evidence type="ECO:0000313" key="2">
    <source>
        <dbReference type="Proteomes" id="UP000600774"/>
    </source>
</evidence>
<name>A0A832SAF1_9EURY</name>
<reference evidence="1" key="1">
    <citation type="journal article" date="2020" name="bioRxiv">
        <title>A rank-normalized archaeal taxonomy based on genome phylogeny resolves widespread incomplete and uneven classifications.</title>
        <authorList>
            <person name="Rinke C."/>
            <person name="Chuvochina M."/>
            <person name="Mussig A.J."/>
            <person name="Chaumeil P.-A."/>
            <person name="Waite D.W."/>
            <person name="Whitman W.B."/>
            <person name="Parks D.H."/>
            <person name="Hugenholtz P."/>
        </authorList>
    </citation>
    <scope>NUCLEOTIDE SEQUENCE</scope>
    <source>
        <strain evidence="1">UBA8876</strain>
    </source>
</reference>
<protein>
    <submittedName>
        <fullName evidence="1">Uncharacterized protein</fullName>
    </submittedName>
</protein>
<evidence type="ECO:0000313" key="1">
    <source>
        <dbReference type="EMBL" id="HIH93494.1"/>
    </source>
</evidence>
<comment type="caution">
    <text evidence="1">The sequence shown here is derived from an EMBL/GenBank/DDBJ whole genome shotgun (WGS) entry which is preliminary data.</text>
</comment>
<gene>
    <name evidence="1" type="ORF">HA338_05470</name>
</gene>
<proteinExistence type="predicted"/>
<organism evidence="1 2">
    <name type="scientific">Methanosarcina acetivorans</name>
    <dbReference type="NCBI Taxonomy" id="2214"/>
    <lineage>
        <taxon>Archaea</taxon>
        <taxon>Methanobacteriati</taxon>
        <taxon>Methanobacteriota</taxon>
        <taxon>Stenosarchaea group</taxon>
        <taxon>Methanomicrobia</taxon>
        <taxon>Methanosarcinales</taxon>
        <taxon>Methanosarcinaceae</taxon>
        <taxon>Methanosarcina</taxon>
    </lineage>
</organism>
<accession>A0A832SAF1</accession>
<dbReference type="EMBL" id="DUJU01000059">
    <property type="protein sequence ID" value="HIH93494.1"/>
    <property type="molecule type" value="Genomic_DNA"/>
</dbReference>
<dbReference type="GeneID" id="1473698"/>